<evidence type="ECO:0000256" key="2">
    <source>
        <dbReference type="HAMAP-Rule" id="MF_01477"/>
    </source>
</evidence>
<dbReference type="NCBIfam" id="TIGR00090">
    <property type="entry name" value="rsfS_iojap_ybeB"/>
    <property type="match status" value="1"/>
</dbReference>
<dbReference type="Gene3D" id="3.30.460.10">
    <property type="entry name" value="Beta Polymerase, domain 2"/>
    <property type="match status" value="1"/>
</dbReference>
<evidence type="ECO:0000313" key="5">
    <source>
        <dbReference type="Proteomes" id="UP000264702"/>
    </source>
</evidence>
<dbReference type="Proteomes" id="UP000264702">
    <property type="component" value="Unassembled WGS sequence"/>
</dbReference>
<dbReference type="GO" id="GO:0017148">
    <property type="term" value="P:negative regulation of translation"/>
    <property type="evidence" value="ECO:0007669"/>
    <property type="project" value="UniProtKB-UniRule"/>
</dbReference>
<evidence type="ECO:0000313" key="4">
    <source>
        <dbReference type="EMBL" id="RFU15641.1"/>
    </source>
</evidence>
<protein>
    <recommendedName>
        <fullName evidence="2">Ribosomal silencing factor RsfS</fullName>
    </recommendedName>
</protein>
<reference evidence="4 5" key="1">
    <citation type="submission" date="2018-08" db="EMBL/GenBank/DDBJ databases">
        <title>Acidipila sp. 4G-K13, an acidobacterium isolated from forest soil.</title>
        <authorList>
            <person name="Gao Z.-H."/>
            <person name="Qiu L.-H."/>
        </authorList>
    </citation>
    <scope>NUCLEOTIDE SEQUENCE [LARGE SCALE GENOMIC DNA]</scope>
    <source>
        <strain evidence="4 5">4G-K13</strain>
    </source>
</reference>
<evidence type="ECO:0000256" key="1">
    <source>
        <dbReference type="ARBA" id="ARBA00010574"/>
    </source>
</evidence>
<dbReference type="GO" id="GO:0005737">
    <property type="term" value="C:cytoplasm"/>
    <property type="evidence" value="ECO:0007669"/>
    <property type="project" value="UniProtKB-SubCell"/>
</dbReference>
<evidence type="ECO:0000256" key="3">
    <source>
        <dbReference type="SAM" id="MobiDB-lite"/>
    </source>
</evidence>
<dbReference type="GO" id="GO:0043023">
    <property type="term" value="F:ribosomal large subunit binding"/>
    <property type="evidence" value="ECO:0007669"/>
    <property type="project" value="TreeGrafter"/>
</dbReference>
<proteinExistence type="inferred from homology"/>
<dbReference type="GO" id="GO:0042256">
    <property type="term" value="P:cytosolic ribosome assembly"/>
    <property type="evidence" value="ECO:0007669"/>
    <property type="project" value="UniProtKB-UniRule"/>
</dbReference>
<dbReference type="OrthoDB" id="9793681at2"/>
<dbReference type="PANTHER" id="PTHR21043">
    <property type="entry name" value="IOJAP SUPERFAMILY ORTHOLOG"/>
    <property type="match status" value="1"/>
</dbReference>
<gene>
    <name evidence="2 4" type="primary">rsfS</name>
    <name evidence="4" type="ORF">D0Y96_14365</name>
</gene>
<accession>A0A372ILK8</accession>
<dbReference type="EMBL" id="QVQT01000005">
    <property type="protein sequence ID" value="RFU15641.1"/>
    <property type="molecule type" value="Genomic_DNA"/>
</dbReference>
<comment type="similarity">
    <text evidence="1 2">Belongs to the Iojap/RsfS family.</text>
</comment>
<organism evidence="4 5">
    <name type="scientific">Paracidobacterium acidisoli</name>
    <dbReference type="NCBI Taxonomy" id="2303751"/>
    <lineage>
        <taxon>Bacteria</taxon>
        <taxon>Pseudomonadati</taxon>
        <taxon>Acidobacteriota</taxon>
        <taxon>Terriglobia</taxon>
        <taxon>Terriglobales</taxon>
        <taxon>Acidobacteriaceae</taxon>
        <taxon>Paracidobacterium</taxon>
    </lineage>
</organism>
<dbReference type="InterPro" id="IPR043519">
    <property type="entry name" value="NT_sf"/>
</dbReference>
<keyword evidence="2" id="KW-0810">Translation regulation</keyword>
<dbReference type="Pfam" id="PF02410">
    <property type="entry name" value="RsfS"/>
    <property type="match status" value="1"/>
</dbReference>
<keyword evidence="2" id="KW-0963">Cytoplasm</keyword>
<name>A0A372ILK8_9BACT</name>
<dbReference type="InterPro" id="IPR004394">
    <property type="entry name" value="Iojap/RsfS/C7orf30"/>
</dbReference>
<dbReference type="SUPFAM" id="SSF81301">
    <property type="entry name" value="Nucleotidyltransferase"/>
    <property type="match status" value="1"/>
</dbReference>
<dbReference type="GO" id="GO:0090071">
    <property type="term" value="P:negative regulation of ribosome biogenesis"/>
    <property type="evidence" value="ECO:0007669"/>
    <property type="project" value="UniProtKB-UniRule"/>
</dbReference>
<comment type="subunit">
    <text evidence="2">Interacts with ribosomal protein uL14 (rplN).</text>
</comment>
<comment type="function">
    <text evidence="2">Functions as a ribosomal silencing factor. Interacts with ribosomal protein uL14 (rplN), blocking formation of intersubunit bridge B8. Prevents association of the 30S and 50S ribosomal subunits and the formation of functional ribosomes, thus repressing translation.</text>
</comment>
<keyword evidence="5" id="KW-1185">Reference proteome</keyword>
<dbReference type="RefSeq" id="WP_117301202.1">
    <property type="nucleotide sequence ID" value="NZ_QVQT02000005.1"/>
</dbReference>
<comment type="caution">
    <text evidence="4">The sequence shown here is derived from an EMBL/GenBank/DDBJ whole genome shotgun (WGS) entry which is preliminary data.</text>
</comment>
<dbReference type="AlphaFoldDB" id="A0A372ILK8"/>
<dbReference type="HAMAP" id="MF_01477">
    <property type="entry name" value="Iojap_RsfS"/>
    <property type="match status" value="1"/>
</dbReference>
<keyword evidence="2" id="KW-0678">Repressor</keyword>
<feature type="region of interest" description="Disordered" evidence="3">
    <location>
        <begin position="129"/>
        <end position="189"/>
    </location>
</feature>
<sequence length="189" mass="20540">MASTETRKMVLAAAAAAEDKKGEDIRILELDPSDSGFTDFFLIASATSDRQAVAIADEIEFRLKREFGVYANSVEGRRQGEWVLLDYVDFVAHIFLADRRAYYDIERLRKSAKSVDQAGLRAALTERTLAARKKSPAKKAASKAPAKKSAAKKTAAKKAPVKKAPLKKAPAKKAAKKAAKKSAKKSSAQ</sequence>
<feature type="compositionally biased region" description="Basic residues" evidence="3">
    <location>
        <begin position="130"/>
        <end position="189"/>
    </location>
</feature>
<dbReference type="PANTHER" id="PTHR21043:SF0">
    <property type="entry name" value="MITOCHONDRIAL ASSEMBLY OF RIBOSOMAL LARGE SUBUNIT PROTEIN 1"/>
    <property type="match status" value="1"/>
</dbReference>
<comment type="subcellular location">
    <subcellularLocation>
        <location evidence="2">Cytoplasm</location>
    </subcellularLocation>
</comment>